<protein>
    <recommendedName>
        <fullName evidence="1">N-acetyltransferase domain-containing protein</fullName>
    </recommendedName>
</protein>
<dbReference type="GO" id="GO:0016747">
    <property type="term" value="F:acyltransferase activity, transferring groups other than amino-acyl groups"/>
    <property type="evidence" value="ECO:0007669"/>
    <property type="project" value="InterPro"/>
</dbReference>
<dbReference type="PROSITE" id="PS51186">
    <property type="entry name" value="GNAT"/>
    <property type="match status" value="1"/>
</dbReference>
<dbReference type="Gene3D" id="3.40.630.30">
    <property type="match status" value="1"/>
</dbReference>
<dbReference type="STRING" id="101091.A0A1C7NDR4"/>
<dbReference type="Proteomes" id="UP000093000">
    <property type="component" value="Unassembled WGS sequence"/>
</dbReference>
<dbReference type="InterPro" id="IPR050276">
    <property type="entry name" value="MshD_Acetyltransferase"/>
</dbReference>
<sequence>MLSTIHVQPATPSDKQYNNAAHRMINAAFRSSDSWTTDTHLVSIDRVSCQDVEELVEKSGNPDTLLYAFDRDTIIGCILISPRENNTVLLSLLAVSPTHQSRGVGKMLIKEAIEYTKTSIPDAKEVHVHVFQCRKELIDWYIRLGFLDEGILLPFPHKQILLVNEAPLSVLKFPISKINECNTFQ</sequence>
<evidence type="ECO:0000259" key="1">
    <source>
        <dbReference type="PROSITE" id="PS51186"/>
    </source>
</evidence>
<dbReference type="Pfam" id="PF00583">
    <property type="entry name" value="Acetyltransf_1"/>
    <property type="match status" value="1"/>
</dbReference>
<gene>
    <name evidence="2" type="ORF">A0J61_04707</name>
</gene>
<keyword evidence="3" id="KW-1185">Reference proteome</keyword>
<reference evidence="2 3" key="1">
    <citation type="submission" date="2016-03" db="EMBL/GenBank/DDBJ databases">
        <title>Choanephora cucurbitarum.</title>
        <authorList>
            <person name="Min B."/>
            <person name="Park H."/>
            <person name="Park J.-H."/>
            <person name="Shin H.-D."/>
            <person name="Choi I.-G."/>
        </authorList>
    </citation>
    <scope>NUCLEOTIDE SEQUENCE [LARGE SCALE GENOMIC DNA]</scope>
    <source>
        <strain evidence="2 3">KUS-F28377</strain>
    </source>
</reference>
<feature type="domain" description="N-acetyltransferase" evidence="1">
    <location>
        <begin position="5"/>
        <end position="167"/>
    </location>
</feature>
<dbReference type="AlphaFoldDB" id="A0A1C7NDR4"/>
<accession>A0A1C7NDR4</accession>
<comment type="caution">
    <text evidence="2">The sequence shown here is derived from an EMBL/GenBank/DDBJ whole genome shotgun (WGS) entry which is preliminary data.</text>
</comment>
<dbReference type="PANTHER" id="PTHR43617">
    <property type="entry name" value="L-AMINO ACID N-ACETYLTRANSFERASE"/>
    <property type="match status" value="1"/>
</dbReference>
<dbReference type="InParanoid" id="A0A1C7NDR4"/>
<dbReference type="SUPFAM" id="SSF55729">
    <property type="entry name" value="Acyl-CoA N-acyltransferases (Nat)"/>
    <property type="match status" value="1"/>
</dbReference>
<dbReference type="OrthoDB" id="5689at2759"/>
<evidence type="ECO:0000313" key="2">
    <source>
        <dbReference type="EMBL" id="OBZ87243.1"/>
    </source>
</evidence>
<dbReference type="EMBL" id="LUGH01000236">
    <property type="protein sequence ID" value="OBZ87243.1"/>
    <property type="molecule type" value="Genomic_DNA"/>
</dbReference>
<organism evidence="2 3">
    <name type="scientific">Choanephora cucurbitarum</name>
    <dbReference type="NCBI Taxonomy" id="101091"/>
    <lineage>
        <taxon>Eukaryota</taxon>
        <taxon>Fungi</taxon>
        <taxon>Fungi incertae sedis</taxon>
        <taxon>Mucoromycota</taxon>
        <taxon>Mucoromycotina</taxon>
        <taxon>Mucoromycetes</taxon>
        <taxon>Mucorales</taxon>
        <taxon>Mucorineae</taxon>
        <taxon>Choanephoraceae</taxon>
        <taxon>Choanephoroideae</taxon>
        <taxon>Choanephora</taxon>
    </lineage>
</organism>
<proteinExistence type="predicted"/>
<name>A0A1C7NDR4_9FUNG</name>
<dbReference type="CDD" id="cd04301">
    <property type="entry name" value="NAT_SF"/>
    <property type="match status" value="1"/>
</dbReference>
<dbReference type="InterPro" id="IPR016181">
    <property type="entry name" value="Acyl_CoA_acyltransferase"/>
</dbReference>
<evidence type="ECO:0000313" key="3">
    <source>
        <dbReference type="Proteomes" id="UP000093000"/>
    </source>
</evidence>
<dbReference type="InterPro" id="IPR000182">
    <property type="entry name" value="GNAT_dom"/>
</dbReference>